<accession>A0ACC2I8N3</accession>
<comment type="caution">
    <text evidence="1">The sequence shown here is derived from an EMBL/GenBank/DDBJ whole genome shotgun (WGS) entry which is preliminary data.</text>
</comment>
<evidence type="ECO:0000313" key="1">
    <source>
        <dbReference type="EMBL" id="KAJ8111508.1"/>
    </source>
</evidence>
<protein>
    <submittedName>
        <fullName evidence="1">Uncharacterized protein</fullName>
    </submittedName>
</protein>
<dbReference type="Proteomes" id="UP001153331">
    <property type="component" value="Unassembled WGS sequence"/>
</dbReference>
<evidence type="ECO:0000313" key="2">
    <source>
        <dbReference type="Proteomes" id="UP001153331"/>
    </source>
</evidence>
<sequence length="366" mass="42445">MSFLDGGLIDNYTKSEDVPYVHVEVLGNGNSGLVEKVQHRVTKELFARKLIAAPKRRLAEQEAIFRNEIAVIRRLRIHHHFVRVFAAYRTRQHFGIILQPVADGGDLADYLESYHHRRDAAMQMVLQRAFGCLANGLTFMHAQRIRHKDIKPQNILIHQGNVLFTDFGYSLDSSNKLNSASEGRPDFLTRRYSAPEVLSYERRDSRSDVWSLGCVFIELFATLTQYFTVDETSCFAHEMERLRYTLHQLPLQPDCIWAVLRDLIITMTKEKGTSRSASKEVAARLFPHPGLMCETCHMDHGERPYGEQQDGRTVESDDDFQRLTTNTTPWTWTWSHDHQDYYRMTLDGNNQPLLVWESKMHSEKET</sequence>
<reference evidence="1" key="1">
    <citation type="submission" date="2022-11" db="EMBL/GenBank/DDBJ databases">
        <title>Genome Sequence of Boeremia exigua.</title>
        <authorList>
            <person name="Buettner E."/>
        </authorList>
    </citation>
    <scope>NUCLEOTIDE SEQUENCE</scope>
    <source>
        <strain evidence="1">CU02</strain>
    </source>
</reference>
<name>A0ACC2I8N3_9PLEO</name>
<gene>
    <name evidence="1" type="ORF">OPT61_g5905</name>
</gene>
<proteinExistence type="predicted"/>
<keyword evidence="2" id="KW-1185">Reference proteome</keyword>
<dbReference type="EMBL" id="JAPHNI010000399">
    <property type="protein sequence ID" value="KAJ8111508.1"/>
    <property type="molecule type" value="Genomic_DNA"/>
</dbReference>
<organism evidence="1 2">
    <name type="scientific">Boeremia exigua</name>
    <dbReference type="NCBI Taxonomy" id="749465"/>
    <lineage>
        <taxon>Eukaryota</taxon>
        <taxon>Fungi</taxon>
        <taxon>Dikarya</taxon>
        <taxon>Ascomycota</taxon>
        <taxon>Pezizomycotina</taxon>
        <taxon>Dothideomycetes</taxon>
        <taxon>Pleosporomycetidae</taxon>
        <taxon>Pleosporales</taxon>
        <taxon>Pleosporineae</taxon>
        <taxon>Didymellaceae</taxon>
        <taxon>Boeremia</taxon>
    </lineage>
</organism>